<name>A0A495QMJ7_9EURY</name>
<sequence length="128" mass="14191">MANSVMLGRSVVQRGGVSLYLSIDHGWQEAAGLDVDDTCRLEIEEVGDASLTVALFIDKDYGTVADPPGQFDIEPVDIQTDLQWCLPADVRHEFGISEEFTYSAEYHGDGEIHYELTSPTVRDERLLA</sequence>
<comment type="caution">
    <text evidence="1">The sequence shown here is derived from an EMBL/GenBank/DDBJ whole genome shotgun (WGS) entry which is preliminary data.</text>
</comment>
<protein>
    <submittedName>
        <fullName evidence="1">Uncharacterized protein</fullName>
    </submittedName>
</protein>
<organism evidence="1 2">
    <name type="scientific">Haloarcula quadrata</name>
    <dbReference type="NCBI Taxonomy" id="182779"/>
    <lineage>
        <taxon>Archaea</taxon>
        <taxon>Methanobacteriati</taxon>
        <taxon>Methanobacteriota</taxon>
        <taxon>Stenosarchaea group</taxon>
        <taxon>Halobacteria</taxon>
        <taxon>Halobacteriales</taxon>
        <taxon>Haloarculaceae</taxon>
        <taxon>Haloarcula</taxon>
    </lineage>
</organism>
<proteinExistence type="predicted"/>
<reference evidence="1 2" key="1">
    <citation type="submission" date="2018-10" db="EMBL/GenBank/DDBJ databases">
        <title>Genomic Encyclopedia of Archaeal and Bacterial Type Strains, Phase II (KMG-II): from individual species to whole genera.</title>
        <authorList>
            <person name="Goeker M."/>
        </authorList>
    </citation>
    <scope>NUCLEOTIDE SEQUENCE [LARGE SCALE GENOMIC DNA]</scope>
    <source>
        <strain evidence="1 2">DSM 11927</strain>
    </source>
</reference>
<gene>
    <name evidence="1" type="ORF">BDK61_4763</name>
</gene>
<dbReference type="EMBL" id="RBWW01000005">
    <property type="protein sequence ID" value="RKS74177.1"/>
    <property type="molecule type" value="Genomic_DNA"/>
</dbReference>
<evidence type="ECO:0000313" key="1">
    <source>
        <dbReference type="EMBL" id="RKS74177.1"/>
    </source>
</evidence>
<keyword evidence="2" id="KW-1185">Reference proteome</keyword>
<accession>A0A495QMJ7</accession>
<evidence type="ECO:0000313" key="2">
    <source>
        <dbReference type="Proteomes" id="UP000268233"/>
    </source>
</evidence>
<dbReference type="AlphaFoldDB" id="A0A495QMJ7"/>
<dbReference type="Proteomes" id="UP000268233">
    <property type="component" value="Unassembled WGS sequence"/>
</dbReference>